<gene>
    <name evidence="1" type="primary">464</name>
    <name evidence="1" type="ORF">G_464</name>
</gene>
<keyword evidence="2" id="KW-1185">Reference proteome</keyword>
<organism evidence="1 2">
    <name type="scientific">Bacillus phage G</name>
    <dbReference type="NCBI Taxonomy" id="2884420"/>
    <lineage>
        <taxon>Viruses</taxon>
        <taxon>Duplodnaviria</taxon>
        <taxon>Heunggongvirae</taxon>
        <taxon>Uroviricota</taxon>
        <taxon>Caudoviricetes</taxon>
        <taxon>Donellivirus</taxon>
        <taxon>Donellivirus gee</taxon>
    </lineage>
</organism>
<evidence type="ECO:0000313" key="2">
    <source>
        <dbReference type="Proteomes" id="UP000009273"/>
    </source>
</evidence>
<dbReference type="EMBL" id="JN638751">
    <property type="protein sequence ID" value="AEO93722.1"/>
    <property type="molecule type" value="Genomic_DNA"/>
</dbReference>
<dbReference type="GeneID" id="18563678"/>
<dbReference type="RefSeq" id="YP_009015767.1">
    <property type="nucleotide sequence ID" value="NC_023719.1"/>
</dbReference>
<sequence length="204" mass="23876">MINFAGLDLKLKSDKDESLLQRIQKESEEIIVYQSLGLFDFCIKLIANNKSIRFNISLSSDGNVFKIYYSDYSDHTNTQNLTYILEDLIVISNAELSRKVDIIRCTNEICPICQSKLERRYGNIYNLACHNGCYDIAMHSKIKLNFGVSFFHEKSYQLYGALRNIDNAIYSTDEKFETVYKIYDEINYWKENDRYLMKIIKGEA</sequence>
<proteinExistence type="predicted"/>
<dbReference type="KEGG" id="vg:18563678"/>
<protein>
    <submittedName>
        <fullName evidence="1">Gp464</fullName>
    </submittedName>
</protein>
<name>G3MAK5_9CAUD</name>
<dbReference type="Proteomes" id="UP000009273">
    <property type="component" value="Segment"/>
</dbReference>
<evidence type="ECO:0000313" key="1">
    <source>
        <dbReference type="EMBL" id="AEO93722.1"/>
    </source>
</evidence>
<accession>G3MAK5</accession>
<reference evidence="1 2" key="1">
    <citation type="submission" date="2011-09" db="EMBL/GenBank/DDBJ databases">
        <authorList>
            <person name="Pope W.H."/>
            <person name="Pedulla M.L."/>
            <person name="Ford M.E."/>
            <person name="Peebles C.L."/>
            <person name="Hatfull G.H."/>
            <person name="Hendrix R.W."/>
        </authorList>
    </citation>
    <scope>NUCLEOTIDE SEQUENCE [LARGE SCALE GENOMIC DNA]</scope>
    <source>
        <strain evidence="1">G</strain>
    </source>
</reference>